<dbReference type="Pfam" id="PF07727">
    <property type="entry name" value="RVT_2"/>
    <property type="match status" value="1"/>
</dbReference>
<keyword evidence="2" id="KW-0479">Metal-binding</keyword>
<dbReference type="InterPro" id="IPR025724">
    <property type="entry name" value="GAG-pre-integrase_dom"/>
</dbReference>
<dbReference type="SUPFAM" id="SSF53098">
    <property type="entry name" value="Ribonuclease H-like"/>
    <property type="match status" value="1"/>
</dbReference>
<dbReference type="InterPro" id="IPR039537">
    <property type="entry name" value="Retrotran_Ty1/copia-like"/>
</dbReference>
<keyword evidence="7" id="KW-1185">Reference proteome</keyword>
<feature type="region of interest" description="Disordered" evidence="4">
    <location>
        <begin position="738"/>
        <end position="758"/>
    </location>
</feature>
<evidence type="ECO:0000259" key="5">
    <source>
        <dbReference type="PROSITE" id="PS50994"/>
    </source>
</evidence>
<accession>A0ABQ4X165</accession>
<evidence type="ECO:0000256" key="4">
    <source>
        <dbReference type="SAM" id="MobiDB-lite"/>
    </source>
</evidence>
<dbReference type="InterPro" id="IPR013103">
    <property type="entry name" value="RVT_2"/>
</dbReference>
<sequence>MTIASCYKLGHLYSDHHCTAIVPVITLVAYAPLSLASSQSPTVAAPFHLSGSATMTLIDSGSTGKATILDVVKKDRLVDLSLKLELVNIYMENNDSRTPKKTICHIIPFSCCLYFAIQMRKRPAQKDLEVHQTVNTIVEIVFGAESSSFHASSRDRPPMIATGRYAQWQSRCLRYIVTRPNGDALRKCILEGPYTPSIVTIPAVPATDDSLEVLERTTGESLNIQDVKTNLFWEFGKFTSHDGESMESYYSRFYKMMNEMIRNNLTVATMQVNVQFLQQLQPEWSRFVTIVKQQHDLDTVLYHKLFGVMKQYQKEVNEIRAERIAKNVNLLALVAAAQQYPNPYYQAPKPHKSYATPSKQSSSTISNASTKYKDKVIAKPITPPSESASEEDIEKCVPLQEEQADWLADTDEEIDEQELDAHYIYMAKIQEVPTADSGTDTEPLEQVQYDAEYNVFANERKHSEQPESINERAALANLIANLKLNVDENKKIQKQLKKANTSLAHELKECKSILAETSRTLGESNSIRDSYLIALQNKQTELETCKTLNDRTVDYDKLELVKKKHDELVKQSFFNKVTLRRELDDQAWEKHSHDHFHAPTAHDIEILIKTCLIPLALKTQNDSFKFVHELKQEMHADLKFVESFEKEIDELEYDKAEFSNMYDILLELKKLIEKCKEKYVETKFDKPSVVRQLNAQKIPKPSVFVATQILPQTVWQAVRNTNVTKLGMYQIDTRTTQTRAPQLPQTSRNTNPRVSTSTGVIHKTNVSRPQLRSTQMKDKVVPTNSQVKFKKTKVEDHYRISSISNQTKSVTACNDILKSRTSNVNAVCAICGKCVFNSNHDACVSKFLNDVNARTKKPKVVPISTRKPKSQANKSVATPPKKTIVQLILFIVDYECTKHMTGNLKLLCNFVKINLGTVHFGNDQFSPILGYGDLVQGNITINRVYYVEGLNHNLFSGNDLLTGNRGSDLYTISLQETSSLTPICFLAKASPTQAWLWHRRLSHLNFDYINLLSKKDVVIGLLKLKYVKDQLCSSCEVSKAKRSSFKTKAVPSSKGRLNLLHMDLCSPMRVASINGKKYILTLHAYFKEERIEHQTSTPRTPKQNGVVERRNRTLVEAARTMLSASKLHLFFWDEAIATACYTQNRSLIVLTHEKTAYHIINDRKPLIRHLHIFGCTCYLIRDGENLDKMKEKRDPCILVGYSTQSKGYRVYNKRTRLIVESIHLRFDEIKEMSETSVDNNTSGLVLQRQKAAGTSSVNKSSSPTDNSKPQDTPPTTNIQSLTEPTTPTTNINVEENNDNQTANIQFQHDEFINPFCTPVREVAESSSHNIDNSNMHTIYQPHNSEYRWTKDHPLEQVHENQSKPVQTRRQLATDPEMCMFALTVKTVESKTIKEAMADSAWIEAMQEELHQFDKLQKEGIDFEESFALVARLEAVRIFVAYAAHKSFPIYQMDVKTTFLNGTLKEEVYVAQPDGFVNPDHPEKVYRLRKSLYILKQALRVLYDELLNFLMFKGFTKGLQIHKSPRGIFINHPKYTLEILKKHGMDKGESVDTPMATKPKLDAYLSGKLFLGDKLVSWMSKKQDCTAMILAEAEYVALSESYAQLMWMRTQLKDYGFNYNKIPLYCDSQSAIAILCNPVQHSRTKHIHTRYHFIKVLVSCQMNWYEMFDSSRTGGSGK</sequence>
<organism evidence="6 7">
    <name type="scientific">Tanacetum coccineum</name>
    <dbReference type="NCBI Taxonomy" id="301880"/>
    <lineage>
        <taxon>Eukaryota</taxon>
        <taxon>Viridiplantae</taxon>
        <taxon>Streptophyta</taxon>
        <taxon>Embryophyta</taxon>
        <taxon>Tracheophyta</taxon>
        <taxon>Spermatophyta</taxon>
        <taxon>Magnoliopsida</taxon>
        <taxon>eudicotyledons</taxon>
        <taxon>Gunneridae</taxon>
        <taxon>Pentapetalae</taxon>
        <taxon>asterids</taxon>
        <taxon>campanulids</taxon>
        <taxon>Asterales</taxon>
        <taxon>Asteraceae</taxon>
        <taxon>Asteroideae</taxon>
        <taxon>Anthemideae</taxon>
        <taxon>Anthemidinae</taxon>
        <taxon>Tanacetum</taxon>
    </lineage>
</organism>
<dbReference type="CDD" id="cd09272">
    <property type="entry name" value="RNase_HI_RT_Ty1"/>
    <property type="match status" value="1"/>
</dbReference>
<gene>
    <name evidence="6" type="ORF">Tco_0653715</name>
</gene>
<keyword evidence="3" id="KW-0378">Hydrolase</keyword>
<proteinExistence type="predicted"/>
<dbReference type="InterPro" id="IPR036397">
    <property type="entry name" value="RNaseH_sf"/>
</dbReference>
<reference evidence="6" key="2">
    <citation type="submission" date="2022-01" db="EMBL/GenBank/DDBJ databases">
        <authorList>
            <person name="Yamashiro T."/>
            <person name="Shiraishi A."/>
            <person name="Satake H."/>
            <person name="Nakayama K."/>
        </authorList>
    </citation>
    <scope>NUCLEOTIDE SEQUENCE</scope>
</reference>
<dbReference type="EMBL" id="BQNB010009113">
    <property type="protein sequence ID" value="GJS58931.1"/>
    <property type="molecule type" value="Genomic_DNA"/>
</dbReference>
<feature type="compositionally biased region" description="Polar residues" evidence="4">
    <location>
        <begin position="355"/>
        <end position="369"/>
    </location>
</feature>
<reference evidence="6" key="1">
    <citation type="journal article" date="2022" name="Int. J. Mol. Sci.">
        <title>Draft Genome of Tanacetum Coccineum: Genomic Comparison of Closely Related Tanacetum-Family Plants.</title>
        <authorList>
            <person name="Yamashiro T."/>
            <person name="Shiraishi A."/>
            <person name="Nakayama K."/>
            <person name="Satake H."/>
        </authorList>
    </citation>
    <scope>NUCLEOTIDE SEQUENCE</scope>
</reference>
<feature type="compositionally biased region" description="Polar residues" evidence="4">
    <location>
        <begin position="1252"/>
        <end position="1294"/>
    </location>
</feature>
<dbReference type="InterPro" id="IPR054722">
    <property type="entry name" value="PolX-like_BBD"/>
</dbReference>
<evidence type="ECO:0000313" key="7">
    <source>
        <dbReference type="Proteomes" id="UP001151760"/>
    </source>
</evidence>
<dbReference type="Pfam" id="PF25597">
    <property type="entry name" value="SH3_retrovirus"/>
    <property type="match status" value="1"/>
</dbReference>
<dbReference type="Pfam" id="PF13976">
    <property type="entry name" value="gag_pre-integrs"/>
    <property type="match status" value="1"/>
</dbReference>
<dbReference type="InterPro" id="IPR057670">
    <property type="entry name" value="SH3_retrovirus"/>
</dbReference>
<dbReference type="InterPro" id="IPR012337">
    <property type="entry name" value="RNaseH-like_sf"/>
</dbReference>
<dbReference type="Gene3D" id="3.30.420.10">
    <property type="entry name" value="Ribonuclease H-like superfamily/Ribonuclease H"/>
    <property type="match status" value="1"/>
</dbReference>
<evidence type="ECO:0000256" key="1">
    <source>
        <dbReference type="ARBA" id="ARBA00022670"/>
    </source>
</evidence>
<feature type="domain" description="Integrase catalytic" evidence="5">
    <location>
        <begin position="987"/>
        <end position="1173"/>
    </location>
</feature>
<comment type="caution">
    <text evidence="6">The sequence shown here is derived from an EMBL/GenBank/DDBJ whole genome shotgun (WGS) entry which is preliminary data.</text>
</comment>
<dbReference type="PANTHER" id="PTHR42648:SF18">
    <property type="entry name" value="RETROTRANSPOSON, UNCLASSIFIED-LIKE PROTEIN"/>
    <property type="match status" value="1"/>
</dbReference>
<dbReference type="Proteomes" id="UP001151760">
    <property type="component" value="Unassembled WGS sequence"/>
</dbReference>
<evidence type="ECO:0000313" key="6">
    <source>
        <dbReference type="EMBL" id="GJS58931.1"/>
    </source>
</evidence>
<dbReference type="PROSITE" id="PS50994">
    <property type="entry name" value="INTEGRASE"/>
    <property type="match status" value="1"/>
</dbReference>
<feature type="region of interest" description="Disordered" evidence="4">
    <location>
        <begin position="347"/>
        <end position="369"/>
    </location>
</feature>
<protein>
    <submittedName>
        <fullName evidence="6">Retrovirus-related pol polyprotein from transposon TNT 1-94</fullName>
    </submittedName>
</protein>
<dbReference type="PANTHER" id="PTHR42648">
    <property type="entry name" value="TRANSPOSASE, PUTATIVE-RELATED"/>
    <property type="match status" value="1"/>
</dbReference>
<evidence type="ECO:0000256" key="2">
    <source>
        <dbReference type="ARBA" id="ARBA00022723"/>
    </source>
</evidence>
<feature type="region of interest" description="Disordered" evidence="4">
    <location>
        <begin position="1247"/>
        <end position="1294"/>
    </location>
</feature>
<name>A0ABQ4X165_9ASTR</name>
<dbReference type="Pfam" id="PF22936">
    <property type="entry name" value="Pol_BBD"/>
    <property type="match status" value="1"/>
</dbReference>
<keyword evidence="1" id="KW-0645">Protease</keyword>
<dbReference type="InterPro" id="IPR001584">
    <property type="entry name" value="Integrase_cat-core"/>
</dbReference>
<evidence type="ECO:0000256" key="3">
    <source>
        <dbReference type="ARBA" id="ARBA00022801"/>
    </source>
</evidence>